<evidence type="ECO:0000256" key="3">
    <source>
        <dbReference type="ARBA" id="ARBA00022448"/>
    </source>
</evidence>
<dbReference type="Pfam" id="PF02321">
    <property type="entry name" value="OEP"/>
    <property type="match status" value="2"/>
</dbReference>
<comment type="caution">
    <text evidence="10">The sequence shown here is derived from an EMBL/GenBank/DDBJ whole genome shotgun (WGS) entry which is preliminary data.</text>
</comment>
<evidence type="ECO:0000256" key="8">
    <source>
        <dbReference type="SAM" id="MobiDB-lite"/>
    </source>
</evidence>
<keyword evidence="7" id="KW-0998">Cell outer membrane</keyword>
<dbReference type="PANTHER" id="PTHR30026:SF22">
    <property type="entry name" value="OUTER MEMBRANE EFFLUX PROTEIN"/>
    <property type="match status" value="1"/>
</dbReference>
<keyword evidence="9" id="KW-1133">Transmembrane helix</keyword>
<name>A0A6B2MLW6_9BURK</name>
<evidence type="ECO:0000256" key="7">
    <source>
        <dbReference type="ARBA" id="ARBA00023237"/>
    </source>
</evidence>
<organism evidence="10">
    <name type="scientific">Burkholderia cenocepacia</name>
    <dbReference type="NCBI Taxonomy" id="95486"/>
    <lineage>
        <taxon>Bacteria</taxon>
        <taxon>Pseudomonadati</taxon>
        <taxon>Pseudomonadota</taxon>
        <taxon>Betaproteobacteria</taxon>
        <taxon>Burkholderiales</taxon>
        <taxon>Burkholderiaceae</taxon>
        <taxon>Burkholderia</taxon>
        <taxon>Burkholderia cepacia complex</taxon>
    </lineage>
</organism>
<keyword evidence="3" id="KW-0813">Transport</keyword>
<dbReference type="PANTHER" id="PTHR30026">
    <property type="entry name" value="OUTER MEMBRANE PROTEIN TOLC"/>
    <property type="match status" value="1"/>
</dbReference>
<comment type="similarity">
    <text evidence="2">Belongs to the outer membrane factor (OMF) (TC 1.B.17) family.</text>
</comment>
<accession>A0A6B2MLW6</accession>
<feature type="transmembrane region" description="Helical" evidence="9">
    <location>
        <begin position="21"/>
        <end position="43"/>
    </location>
</feature>
<keyword evidence="4" id="KW-1134">Transmembrane beta strand</keyword>
<dbReference type="AlphaFoldDB" id="A0A6B2MLW6"/>
<evidence type="ECO:0000313" key="10">
    <source>
        <dbReference type="EMBL" id="NDV76545.1"/>
    </source>
</evidence>
<evidence type="ECO:0000256" key="5">
    <source>
        <dbReference type="ARBA" id="ARBA00022692"/>
    </source>
</evidence>
<evidence type="ECO:0000256" key="2">
    <source>
        <dbReference type="ARBA" id="ARBA00007613"/>
    </source>
</evidence>
<dbReference type="InterPro" id="IPR051906">
    <property type="entry name" value="TolC-like"/>
</dbReference>
<keyword evidence="6 9" id="KW-0472">Membrane</keyword>
<gene>
    <name evidence="10" type="ORF">GFJ35_31490</name>
</gene>
<dbReference type="GO" id="GO:1990281">
    <property type="term" value="C:efflux pump complex"/>
    <property type="evidence" value="ECO:0007669"/>
    <property type="project" value="TreeGrafter"/>
</dbReference>
<keyword evidence="5 9" id="KW-0812">Transmembrane</keyword>
<evidence type="ECO:0000256" key="9">
    <source>
        <dbReference type="SAM" id="Phobius"/>
    </source>
</evidence>
<reference evidence="10" key="1">
    <citation type="submission" date="2019-11" db="EMBL/GenBank/DDBJ databases">
        <title>Burkholderia cenocepacia CF.</title>
        <authorList>
            <person name="Vianna E.F."/>
            <person name="Marques E.A."/>
            <person name="Albano R.M."/>
            <person name="Leao R.S."/>
        </authorList>
    </citation>
    <scope>NUCLEOTIDE SEQUENCE</scope>
    <source>
        <strain evidence="10">MS-2140</strain>
    </source>
</reference>
<feature type="region of interest" description="Disordered" evidence="8">
    <location>
        <begin position="69"/>
        <end position="91"/>
    </location>
</feature>
<evidence type="ECO:0000256" key="1">
    <source>
        <dbReference type="ARBA" id="ARBA00004442"/>
    </source>
</evidence>
<dbReference type="InterPro" id="IPR003423">
    <property type="entry name" value="OMP_efflux"/>
</dbReference>
<proteinExistence type="inferred from homology"/>
<dbReference type="SUPFAM" id="SSF56954">
    <property type="entry name" value="Outer membrane efflux proteins (OEP)"/>
    <property type="match status" value="1"/>
</dbReference>
<comment type="subcellular location">
    <subcellularLocation>
        <location evidence="1">Cell outer membrane</location>
    </subcellularLocation>
</comment>
<dbReference type="Gene3D" id="1.20.1600.10">
    <property type="entry name" value="Outer membrane efflux proteins (OEP)"/>
    <property type="match status" value="1"/>
</dbReference>
<evidence type="ECO:0000256" key="4">
    <source>
        <dbReference type="ARBA" id="ARBA00022452"/>
    </source>
</evidence>
<dbReference type="GO" id="GO:0015288">
    <property type="term" value="F:porin activity"/>
    <property type="evidence" value="ECO:0007669"/>
    <property type="project" value="TreeGrafter"/>
</dbReference>
<dbReference type="GO" id="GO:0015562">
    <property type="term" value="F:efflux transmembrane transporter activity"/>
    <property type="evidence" value="ECO:0007669"/>
    <property type="project" value="InterPro"/>
</dbReference>
<dbReference type="GO" id="GO:0009279">
    <property type="term" value="C:cell outer membrane"/>
    <property type="evidence" value="ECO:0007669"/>
    <property type="project" value="UniProtKB-SubCell"/>
</dbReference>
<sequence>MLKTTACSRFTVRRAARAARAVFHPGHVLFAIALFDIASVAFASSSSPLPSGRLTDSFETAVRVPAPAAQAAAASPARSLPPGSPRGAAPAMHTAMAPSFVPLPAGMPAAAAAAPRRRLAPPLPPADPARRIVLANLSRAMAPGDLPSPVPLPHDGVTTITPDLPDAFDTPAAAHAADPEVAEDSAGASGETLRIALDRLTLRDAVGVAIARHPDIGRAHAEVAQSLSEVEVAKAAWYPKIDYGVRPGYGGSFGSNGNRTGTRASIGVSQLLYDFGRTSGRISAADSTRSQKQYQLADTIETVAYQTASTFIELAASQDVVAAARRQVAALSDTRTKILDRVRAGLSVSSDRNLVELAILHAQAEVLKANTRFDVAAAKLTELIGARPRRVAPLGGTVDFVGDLGHAGGDIERTPSVLAAAAAVDAADARVRVAQAERFPSIGIGASRSISSGRPNATNDTWIGFAVSGNYSLGGLAKHQIAAAEAELRANRESLENRRLVTRSALKSAEIEASGAAARLNSYEKVTALSRASRDLYWQEYILNKRTLTDVVNPERDIFESEVEAINALADGAIARIKAYVAVGKFVELLREHEGSRHE</sequence>
<feature type="compositionally biased region" description="Low complexity" evidence="8">
    <location>
        <begin position="69"/>
        <end position="81"/>
    </location>
</feature>
<protein>
    <submittedName>
        <fullName evidence="10">TolC family protein</fullName>
    </submittedName>
</protein>
<dbReference type="EMBL" id="JAAEAM010000049">
    <property type="protein sequence ID" value="NDV76545.1"/>
    <property type="molecule type" value="Genomic_DNA"/>
</dbReference>
<evidence type="ECO:0000256" key="6">
    <source>
        <dbReference type="ARBA" id="ARBA00023136"/>
    </source>
</evidence>